<proteinExistence type="predicted"/>
<evidence type="ECO:0000313" key="2">
    <source>
        <dbReference type="Proteomes" id="UP001216558"/>
    </source>
</evidence>
<organism evidence="1 2">
    <name type="scientific">Erythrobacter fulvus</name>
    <dbReference type="NCBI Taxonomy" id="2987523"/>
    <lineage>
        <taxon>Bacteria</taxon>
        <taxon>Pseudomonadati</taxon>
        <taxon>Pseudomonadota</taxon>
        <taxon>Alphaproteobacteria</taxon>
        <taxon>Sphingomonadales</taxon>
        <taxon>Erythrobacteraceae</taxon>
        <taxon>Erythrobacter/Porphyrobacter group</taxon>
        <taxon>Erythrobacter</taxon>
    </lineage>
</organism>
<evidence type="ECO:0000313" key="1">
    <source>
        <dbReference type="EMBL" id="MDC8755190.1"/>
    </source>
</evidence>
<dbReference type="EMBL" id="JAQQXQ010000008">
    <property type="protein sequence ID" value="MDC8755190.1"/>
    <property type="molecule type" value="Genomic_DNA"/>
</dbReference>
<comment type="caution">
    <text evidence="1">The sequence shown here is derived from an EMBL/GenBank/DDBJ whole genome shotgun (WGS) entry which is preliminary data.</text>
</comment>
<dbReference type="InterPro" id="IPR021880">
    <property type="entry name" value="DUF3489"/>
</dbReference>
<keyword evidence="2" id="KW-1185">Reference proteome</keyword>
<dbReference type="Proteomes" id="UP001216558">
    <property type="component" value="Unassembled WGS sequence"/>
</dbReference>
<dbReference type="Pfam" id="PF11994">
    <property type="entry name" value="DUF3489"/>
    <property type="match status" value="1"/>
</dbReference>
<protein>
    <submittedName>
        <fullName evidence="1">DUF3489 domain-containing protein</fullName>
    </submittedName>
</protein>
<reference evidence="1 2" key="1">
    <citation type="submission" date="2022-10" db="EMBL/GenBank/DDBJ databases">
        <title>Erythrobacter sp. sf7 Genome sequencing.</title>
        <authorList>
            <person name="Park S."/>
        </authorList>
    </citation>
    <scope>NUCLEOTIDE SEQUENCE [LARGE SCALE GENOMIC DNA]</scope>
    <source>
        <strain evidence="2">sf7</strain>
    </source>
</reference>
<dbReference type="RefSeq" id="WP_273678402.1">
    <property type="nucleotide sequence ID" value="NZ_JAQQXQ010000008.1"/>
</dbReference>
<name>A0ABT5JS03_9SPHN</name>
<sequence>MTETNITSTGKPASKLDTLEKLLRRKNGATIAEMVKTTGWQQHSVRGALAGAIKKRGHAVISDKINGTRRYRIAEAVNA</sequence>
<gene>
    <name evidence="1" type="ORF">OIK40_11125</name>
</gene>
<accession>A0ABT5JS03</accession>